<dbReference type="InterPro" id="IPR036162">
    <property type="entry name" value="Resolvase-like_N_sf"/>
</dbReference>
<dbReference type="SUPFAM" id="SSF53041">
    <property type="entry name" value="Resolvase-like"/>
    <property type="match status" value="1"/>
</dbReference>
<reference evidence="2 6" key="1">
    <citation type="submission" date="2015-09" db="EMBL/GenBank/DDBJ databases">
        <authorList>
            <consortium name="Pathogen Informatics"/>
        </authorList>
    </citation>
    <scope>NUCLEOTIDE SEQUENCE [LARGE SCALE GENOMIC DNA]</scope>
    <source>
        <strain evidence="2 6">2789STDY5834863</strain>
    </source>
</reference>
<accession>A0A174CYH5</accession>
<dbReference type="SMART" id="SM00857">
    <property type="entry name" value="Resolvase"/>
    <property type="match status" value="1"/>
</dbReference>
<dbReference type="PROSITE" id="PS51737">
    <property type="entry name" value="RECOMBINASE_DNA_BIND"/>
    <property type="match status" value="1"/>
</dbReference>
<evidence type="ECO:0000259" key="1">
    <source>
        <dbReference type="PROSITE" id="PS51737"/>
    </source>
</evidence>
<dbReference type="EMBL" id="WWVF01000030">
    <property type="protein sequence ID" value="MZS90184.1"/>
    <property type="molecule type" value="Genomic_DNA"/>
</dbReference>
<dbReference type="Gene3D" id="3.90.1750.20">
    <property type="entry name" value="Putative Large Serine Recombinase, Chain B, Domain 2"/>
    <property type="match status" value="1"/>
</dbReference>
<dbReference type="RefSeq" id="WP_022380727.1">
    <property type="nucleotide sequence ID" value="NZ_BTHH01000013.1"/>
</dbReference>
<dbReference type="GO" id="GO:0003677">
    <property type="term" value="F:DNA binding"/>
    <property type="evidence" value="ECO:0007669"/>
    <property type="project" value="InterPro"/>
</dbReference>
<evidence type="ECO:0000313" key="7">
    <source>
        <dbReference type="Proteomes" id="UP000366766"/>
    </source>
</evidence>
<evidence type="ECO:0000313" key="2">
    <source>
        <dbReference type="EMBL" id="CUO18097.1"/>
    </source>
</evidence>
<sequence>MSDGKCIVKYLRLSLEDEDMLDESNSITNQRIVIGQYIASKNEFKNTEVLEFKDDGYSGTNFDRPGFQSMMELVRDGKVSTIIVKDLSRFGRNHIEVDTYLEQIFPFMNVRFIAINDNVDSMKYESGMPGIDVGFRNIINEHHSIDTSVKVKRTLIQRQKAGKYMGARAPYGYLKPDEDVTSLVINPETAPVVKMIFQKYLNGMNITQLARYLNEQKIMSPGQYKREVLKTGVKKTTEKYIWYPVTVRLILMTETYTGTTIGGKWKVASVGSNKHLKTKEEDWIVVEGTHEAIVSKEVFDAVQEKLELNSRKRSKTHNNNYPLKGLVKCGGCGQNLQHVTRCNPHFKCPRKFNAANQDCVTDNLYDDEFNEMIFRAIKLFAKISDDAEPVLELQKVELKSKVNGAAKKIRDAKDSISRYKHQKTELYMRYAMEEISEEEFTRKNDKLDKQIEKETLAIAQMETEQSEAAERLFELPPDGRQCLTDLIEGNKQLTREIAVTFIRGIKVYNDKRIEIEWNFADELVKYVEQVQKICS</sequence>
<dbReference type="Pfam" id="PF13408">
    <property type="entry name" value="Zn_ribbon_recom"/>
    <property type="match status" value="1"/>
</dbReference>
<dbReference type="InterPro" id="IPR038109">
    <property type="entry name" value="DNA_bind_recomb_sf"/>
</dbReference>
<dbReference type="Pfam" id="PF00239">
    <property type="entry name" value="Resolvase"/>
    <property type="match status" value="1"/>
</dbReference>
<evidence type="ECO:0000313" key="5">
    <source>
        <dbReference type="EMBL" id="VUX66001.1"/>
    </source>
</evidence>
<dbReference type="PANTHER" id="PTHR30461:SF23">
    <property type="entry name" value="DNA RECOMBINASE-RELATED"/>
    <property type="match status" value="1"/>
</dbReference>
<dbReference type="EMBL" id="CYZN01000012">
    <property type="protein sequence ID" value="CUO18097.1"/>
    <property type="molecule type" value="Genomic_DNA"/>
</dbReference>
<dbReference type="Pfam" id="PF07508">
    <property type="entry name" value="Recombinase"/>
    <property type="match status" value="1"/>
</dbReference>
<evidence type="ECO:0000313" key="4">
    <source>
        <dbReference type="EMBL" id="MZS90184.1"/>
    </source>
</evidence>
<dbReference type="Proteomes" id="UP000366766">
    <property type="component" value="Unassembled WGS sequence"/>
</dbReference>
<evidence type="ECO:0000313" key="8">
    <source>
        <dbReference type="Proteomes" id="UP000477156"/>
    </source>
</evidence>
<dbReference type="PANTHER" id="PTHR30461">
    <property type="entry name" value="DNA-INVERTASE FROM LAMBDOID PROPHAGE"/>
    <property type="match status" value="1"/>
</dbReference>
<dbReference type="InterPro" id="IPR011109">
    <property type="entry name" value="DNA_bind_recombinase_dom"/>
</dbReference>
<gene>
    <name evidence="5" type="ORF">BWLFYP14_02371</name>
    <name evidence="2" type="ORF">ERS852478_02073</name>
    <name evidence="4" type="ORF">GT712_14170</name>
    <name evidence="3" type="ORF">GT728_13870</name>
</gene>
<evidence type="ECO:0000313" key="6">
    <source>
        <dbReference type="Proteomes" id="UP000095431"/>
    </source>
</evidence>
<dbReference type="InterPro" id="IPR025827">
    <property type="entry name" value="Zn_ribbon_recom_dom"/>
</dbReference>
<dbReference type="EMBL" id="CABHOF010000046">
    <property type="protein sequence ID" value="VUX66001.1"/>
    <property type="molecule type" value="Genomic_DNA"/>
</dbReference>
<dbReference type="InterPro" id="IPR050639">
    <property type="entry name" value="SSR_resolvase"/>
</dbReference>
<evidence type="ECO:0000313" key="3">
    <source>
        <dbReference type="EMBL" id="MZL34261.1"/>
    </source>
</evidence>
<dbReference type="Proteomes" id="UP000095431">
    <property type="component" value="Unassembled WGS sequence"/>
</dbReference>
<evidence type="ECO:0000313" key="9">
    <source>
        <dbReference type="Proteomes" id="UP000477285"/>
    </source>
</evidence>
<reference evidence="8 9" key="2">
    <citation type="journal article" date="2019" name="Nat. Med.">
        <title>A library of human gut bacterial isolates paired with longitudinal multiomics data enables mechanistic microbiome research.</title>
        <authorList>
            <person name="Poyet M."/>
            <person name="Groussin M."/>
            <person name="Gibbons S.M."/>
            <person name="Avila-Pacheco J."/>
            <person name="Jiang X."/>
            <person name="Kearney S.M."/>
            <person name="Perrotta A.R."/>
            <person name="Berdy B."/>
            <person name="Zhao S."/>
            <person name="Lieberman T.D."/>
            <person name="Swanson P.K."/>
            <person name="Smith M."/>
            <person name="Roesemann S."/>
            <person name="Alexander J.E."/>
            <person name="Rich S.A."/>
            <person name="Livny J."/>
            <person name="Vlamakis H."/>
            <person name="Clish C."/>
            <person name="Bullock K."/>
            <person name="Deik A."/>
            <person name="Scott J."/>
            <person name="Pierce K.A."/>
            <person name="Xavier R.J."/>
            <person name="Alm E.J."/>
        </authorList>
    </citation>
    <scope>NUCLEOTIDE SEQUENCE [LARGE SCALE GENOMIC DNA]</scope>
    <source>
        <strain evidence="3 9">BIOML-A1</strain>
        <strain evidence="4 8">BIOML-A12</strain>
    </source>
</reference>
<dbReference type="AlphaFoldDB" id="A0A174CYH5"/>
<dbReference type="InterPro" id="IPR006119">
    <property type="entry name" value="Resolv_N"/>
</dbReference>
<dbReference type="Gene3D" id="3.40.50.1390">
    <property type="entry name" value="Resolvase, N-terminal catalytic domain"/>
    <property type="match status" value="1"/>
</dbReference>
<protein>
    <submittedName>
        <fullName evidence="2 3">Recombinase</fullName>
    </submittedName>
</protein>
<reference evidence="5 7" key="3">
    <citation type="submission" date="2019-07" db="EMBL/GenBank/DDBJ databases">
        <authorList>
            <person name="Chang H.-W."/>
            <person name="Raman A."/>
            <person name="Venkatesh S."/>
            <person name="Gehrig J."/>
        </authorList>
    </citation>
    <scope>NUCLEOTIDE SEQUENCE [LARGE SCALE GENOMIC DNA]</scope>
    <source>
        <strain evidence="5">Blautia_wexlerae_LFYP_14</strain>
    </source>
</reference>
<name>A0A174CYH5_9FIRM</name>
<organism evidence="2 6">
    <name type="scientific">Blautia wexlerae</name>
    <dbReference type="NCBI Taxonomy" id="418240"/>
    <lineage>
        <taxon>Bacteria</taxon>
        <taxon>Bacillati</taxon>
        <taxon>Bacillota</taxon>
        <taxon>Clostridia</taxon>
        <taxon>Lachnospirales</taxon>
        <taxon>Lachnospiraceae</taxon>
        <taxon>Blautia</taxon>
    </lineage>
</organism>
<dbReference type="Proteomes" id="UP000477156">
    <property type="component" value="Unassembled WGS sequence"/>
</dbReference>
<proteinExistence type="predicted"/>
<keyword evidence="7" id="KW-1185">Reference proteome</keyword>
<feature type="domain" description="Recombinase" evidence="1">
    <location>
        <begin position="170"/>
        <end position="312"/>
    </location>
</feature>
<dbReference type="EMBL" id="WWVQ01000035">
    <property type="protein sequence ID" value="MZL34261.1"/>
    <property type="molecule type" value="Genomic_DNA"/>
</dbReference>
<dbReference type="Proteomes" id="UP000477285">
    <property type="component" value="Unassembled WGS sequence"/>
</dbReference>
<dbReference type="GO" id="GO:0000150">
    <property type="term" value="F:DNA strand exchange activity"/>
    <property type="evidence" value="ECO:0007669"/>
    <property type="project" value="InterPro"/>
</dbReference>